<dbReference type="InterPro" id="IPR025997">
    <property type="entry name" value="SBP_2_dom"/>
</dbReference>
<organism evidence="5 6">
    <name type="scientific">candidate division KSB3 bacterium</name>
    <dbReference type="NCBI Taxonomy" id="2044937"/>
    <lineage>
        <taxon>Bacteria</taxon>
        <taxon>candidate division KSB3</taxon>
    </lineage>
</organism>
<dbReference type="EMBL" id="WJJP01000670">
    <property type="protein sequence ID" value="MBD3327002.1"/>
    <property type="molecule type" value="Genomic_DNA"/>
</dbReference>
<feature type="domain" description="Periplasmic binding protein" evidence="4">
    <location>
        <begin position="1"/>
        <end position="232"/>
    </location>
</feature>
<dbReference type="Pfam" id="PF13407">
    <property type="entry name" value="Peripla_BP_4"/>
    <property type="match status" value="1"/>
</dbReference>
<dbReference type="GO" id="GO:0030313">
    <property type="term" value="C:cell envelope"/>
    <property type="evidence" value="ECO:0007669"/>
    <property type="project" value="UniProtKB-SubCell"/>
</dbReference>
<dbReference type="Gene3D" id="3.40.50.2300">
    <property type="match status" value="2"/>
</dbReference>
<evidence type="ECO:0000313" key="6">
    <source>
        <dbReference type="Proteomes" id="UP000649604"/>
    </source>
</evidence>
<evidence type="ECO:0000313" key="5">
    <source>
        <dbReference type="EMBL" id="MBD3327002.1"/>
    </source>
</evidence>
<comment type="subcellular location">
    <subcellularLocation>
        <location evidence="1">Cell envelope</location>
    </subcellularLocation>
</comment>
<dbReference type="GO" id="GO:0030246">
    <property type="term" value="F:carbohydrate binding"/>
    <property type="evidence" value="ECO:0007669"/>
    <property type="project" value="UniProtKB-ARBA"/>
</dbReference>
<sequence>KQANEAGIPVIIVNLLEPIEGVEVASYIGFDNTDAGRISAYSLLDYFGGPGVLGTGEMIETEPGTYLDLAWWRELYKDVDPQTADIKARVAIIEGIAGGFFSTARLNGFHEVVDPFPGIEIVGTLPADWNREKGIKAAEDFLTANPPGTLDAIWAASNEMGLGAMLACEAAGRLEVAGEGGAGDDSVAVFTNDVTPESADRVAEGKMIAETHHGFPEWGWYGTEFAVTIALGGDVPHIFDIRPRTMYQDNARLFYPEPALEPIQWDVIKEGGSPRM</sequence>
<reference evidence="5" key="1">
    <citation type="submission" date="2019-11" db="EMBL/GenBank/DDBJ databases">
        <title>Microbial mats filling the niche in hypersaline microbial mats.</title>
        <authorList>
            <person name="Wong H.L."/>
            <person name="Macleod F.I."/>
            <person name="White R.A. III"/>
            <person name="Burns B.P."/>
        </authorList>
    </citation>
    <scope>NUCLEOTIDE SEQUENCE</scope>
    <source>
        <strain evidence="5">Rbin_158</strain>
    </source>
</reference>
<evidence type="ECO:0000256" key="2">
    <source>
        <dbReference type="ARBA" id="ARBA00007639"/>
    </source>
</evidence>
<dbReference type="AlphaFoldDB" id="A0A9D5JZ89"/>
<evidence type="ECO:0000256" key="1">
    <source>
        <dbReference type="ARBA" id="ARBA00004196"/>
    </source>
</evidence>
<proteinExistence type="inferred from homology"/>
<comment type="similarity">
    <text evidence="2">Belongs to the bacterial solute-binding protein 2 family.</text>
</comment>
<dbReference type="PANTHER" id="PTHR46847:SF1">
    <property type="entry name" value="D-ALLOSE-BINDING PERIPLASMIC PROTEIN-RELATED"/>
    <property type="match status" value="1"/>
</dbReference>
<gene>
    <name evidence="5" type="ORF">GF339_20620</name>
</gene>
<dbReference type="CDD" id="cd01536">
    <property type="entry name" value="PBP1_ABC_sugar_binding-like"/>
    <property type="match status" value="1"/>
</dbReference>
<dbReference type="SUPFAM" id="SSF53822">
    <property type="entry name" value="Periplasmic binding protein-like I"/>
    <property type="match status" value="1"/>
</dbReference>
<accession>A0A9D5JZ89</accession>
<comment type="caution">
    <text evidence="5">The sequence shown here is derived from an EMBL/GenBank/DDBJ whole genome shotgun (WGS) entry which is preliminary data.</text>
</comment>
<name>A0A9D5JZ89_9BACT</name>
<evidence type="ECO:0000256" key="3">
    <source>
        <dbReference type="ARBA" id="ARBA00022729"/>
    </source>
</evidence>
<keyword evidence="3" id="KW-0732">Signal</keyword>
<feature type="non-terminal residue" evidence="5">
    <location>
        <position position="1"/>
    </location>
</feature>
<dbReference type="PANTHER" id="PTHR46847">
    <property type="entry name" value="D-ALLOSE-BINDING PERIPLASMIC PROTEIN-RELATED"/>
    <property type="match status" value="1"/>
</dbReference>
<evidence type="ECO:0000259" key="4">
    <source>
        <dbReference type="Pfam" id="PF13407"/>
    </source>
</evidence>
<protein>
    <submittedName>
        <fullName evidence="5">Substrate-binding domain-containing protein</fullName>
    </submittedName>
</protein>
<dbReference type="InterPro" id="IPR028082">
    <property type="entry name" value="Peripla_BP_I"/>
</dbReference>
<dbReference type="Proteomes" id="UP000649604">
    <property type="component" value="Unassembled WGS sequence"/>
</dbReference>